<dbReference type="OrthoDB" id="5870016at2759"/>
<evidence type="ECO:0000256" key="1">
    <source>
        <dbReference type="SAM" id="Phobius"/>
    </source>
</evidence>
<feature type="transmembrane region" description="Helical" evidence="1">
    <location>
        <begin position="695"/>
        <end position="716"/>
    </location>
</feature>
<evidence type="ECO:0000259" key="3">
    <source>
        <dbReference type="Pfam" id="PF01666"/>
    </source>
</evidence>
<keyword evidence="1" id="KW-1133">Transmembrane helix</keyword>
<feature type="signal peptide" evidence="2">
    <location>
        <begin position="1"/>
        <end position="17"/>
    </location>
</feature>
<sequence length="722" mass="82655">MQRLLILSVLPFPFIFATCHYGPPCTKNSECDENFKCFFGDHNVLGTGNCCDLNDSTANTKYFNNMFTELVEDPNARIPAELFYAQREETCESSIDCMHSEVCMVSREKGNVSEIPRILRFNETNQIKKHCYKKSSYWTQEQYSNTLEFCNSNSDCSNNFCLKLGVLIKTVQKIIWKSEQLIIYSPIHFSREKKIMKNAKIILKLRDDEVGAYSAWHMEIDGTDLYYWKKLHGCQLLFLNSKTFFDAHLKNSYRIPRATIFCDEQDYETLEDVEIFGKNLTTQSETSEFEGLCGHPGLKCQDCLVDDGKLFSCRNDTDCYGVGDRDWTNRNLKSYCSNETYNGERLCKREQFTCPPDSLNSDGTGKCEKDEDCVGMDEYTELPDLNATYYPHCFNGFCCARQILCNNHDYPYALPVEFNTQGYPSPCFHDDDCKMYPKASGSCHHFAEVARVLRLREIKYLGSTDRTKEDSYGMCCYASVNLCPAGGDPFVPELADEPCKTDADCNPDPRPFKWDGYCSQNSQESSCCRDETAMCPDGFTPYRNEPFCSDFNSVIVDSGSCDNPNGMCYKGHCLSLDHNKLPKTHHSNYLTNAPCDPTKPLDIQYIWAYCDEKEEKVMVMGGRNWDGKELEWQKTRCDVTVIVAVGPPALIFVRIFIDFFSDCGHFKYLCVHKLYGLRYCVVNPLYKIDNNQGDLWNLTVAISSIFIGIIVVIVWTPTSVFK</sequence>
<organism evidence="4 5">
    <name type="scientific">Caenorhabditis nigoni</name>
    <dbReference type="NCBI Taxonomy" id="1611254"/>
    <lineage>
        <taxon>Eukaryota</taxon>
        <taxon>Metazoa</taxon>
        <taxon>Ecdysozoa</taxon>
        <taxon>Nematoda</taxon>
        <taxon>Chromadorea</taxon>
        <taxon>Rhabditida</taxon>
        <taxon>Rhabditina</taxon>
        <taxon>Rhabditomorpha</taxon>
        <taxon>Rhabditoidea</taxon>
        <taxon>Rhabditidae</taxon>
        <taxon>Peloderinae</taxon>
        <taxon>Caenorhabditis</taxon>
    </lineage>
</organism>
<dbReference type="AlphaFoldDB" id="A0A2G5V6V7"/>
<feature type="chain" id="PRO_5013794773" description="Domain of unknown function DX domain-containing protein" evidence="2">
    <location>
        <begin position="18"/>
        <end position="722"/>
    </location>
</feature>
<reference evidence="5" key="1">
    <citation type="submission" date="2017-10" db="EMBL/GenBank/DDBJ databases">
        <title>Rapid genome shrinkage in a self-fertile nematode reveals novel sperm competition proteins.</title>
        <authorList>
            <person name="Yin D."/>
            <person name="Schwarz E.M."/>
            <person name="Thomas C.G."/>
            <person name="Felde R.L."/>
            <person name="Korf I.F."/>
            <person name="Cutter A.D."/>
            <person name="Schartner C.M."/>
            <person name="Ralston E.J."/>
            <person name="Meyer B.J."/>
            <person name="Haag E.S."/>
        </authorList>
    </citation>
    <scope>NUCLEOTIDE SEQUENCE [LARGE SCALE GENOMIC DNA]</scope>
    <source>
        <strain evidence="5">JU1422</strain>
    </source>
</reference>
<feature type="domain" description="Domain of unknown function DX" evidence="3">
    <location>
        <begin position="589"/>
        <end position="639"/>
    </location>
</feature>
<evidence type="ECO:0000256" key="2">
    <source>
        <dbReference type="SAM" id="SignalP"/>
    </source>
</evidence>
<gene>
    <name evidence="4" type="primary">Cni-Y17G7B.19</name>
    <name evidence="4" type="synonym">Cnig_chr_II.g6857</name>
    <name evidence="4" type="ORF">B9Z55_006857</name>
</gene>
<proteinExistence type="predicted"/>
<keyword evidence="1" id="KW-0472">Membrane</keyword>
<dbReference type="Proteomes" id="UP000230233">
    <property type="component" value="Chromosome II"/>
</dbReference>
<dbReference type="Pfam" id="PF01666">
    <property type="entry name" value="DX"/>
    <property type="match status" value="1"/>
</dbReference>
<accession>A0A2G5V6V7</accession>
<evidence type="ECO:0000313" key="4">
    <source>
        <dbReference type="EMBL" id="PIC47528.1"/>
    </source>
</evidence>
<keyword evidence="2" id="KW-0732">Signal</keyword>
<evidence type="ECO:0000313" key="5">
    <source>
        <dbReference type="Proteomes" id="UP000230233"/>
    </source>
</evidence>
<dbReference type="PANTHER" id="PTHR36157:SF3">
    <property type="entry name" value="DOMAIN OF UNKNOWN FUNCTION DX DOMAIN-CONTAINING PROTEIN"/>
    <property type="match status" value="1"/>
</dbReference>
<keyword evidence="5" id="KW-1185">Reference proteome</keyword>
<dbReference type="PANTHER" id="PTHR36157">
    <property type="entry name" value="PROTEIN CBG12671-RELATED"/>
    <property type="match status" value="1"/>
</dbReference>
<dbReference type="InterPro" id="IPR002593">
    <property type="entry name" value="DX"/>
</dbReference>
<protein>
    <recommendedName>
        <fullName evidence="3">Domain of unknown function DX domain-containing protein</fullName>
    </recommendedName>
</protein>
<name>A0A2G5V6V7_9PELO</name>
<dbReference type="EMBL" id="PDUG01000002">
    <property type="protein sequence ID" value="PIC47528.1"/>
    <property type="molecule type" value="Genomic_DNA"/>
</dbReference>
<comment type="caution">
    <text evidence="4">The sequence shown here is derived from an EMBL/GenBank/DDBJ whole genome shotgun (WGS) entry which is preliminary data.</text>
</comment>
<keyword evidence="1" id="KW-0812">Transmembrane</keyword>